<sequence>MFEHIGVVAGMEGVAVAEHGRGRLKTVKGDYIRKCSGTVAGLSDDLGIALEVNRPDRLPSRKFLFCPI</sequence>
<organism evidence="1 2">
    <name type="scientific">Morococcus cerebrosus</name>
    <dbReference type="NCBI Taxonomy" id="1056807"/>
    <lineage>
        <taxon>Bacteria</taxon>
        <taxon>Pseudomonadati</taxon>
        <taxon>Pseudomonadota</taxon>
        <taxon>Betaproteobacteria</taxon>
        <taxon>Neisseriales</taxon>
        <taxon>Neisseriaceae</taxon>
        <taxon>Morococcus</taxon>
    </lineage>
</organism>
<proteinExistence type="predicted"/>
<dbReference type="RefSeq" id="WP_167333232.1">
    <property type="nucleotide sequence ID" value="NZ_CP094242.1"/>
</dbReference>
<reference evidence="1 2" key="1">
    <citation type="submission" date="2022-03" db="EMBL/GenBank/DDBJ databases">
        <title>Genome sequencing of Morococcus cerebrosus.</title>
        <authorList>
            <person name="Baek M.-G."/>
            <person name="Yi H."/>
        </authorList>
    </citation>
    <scope>NUCLEOTIDE SEQUENCE [LARGE SCALE GENOMIC DNA]</scope>
    <source>
        <strain evidence="1 2">CIP 81.93</strain>
    </source>
</reference>
<evidence type="ECO:0008006" key="3">
    <source>
        <dbReference type="Google" id="ProtNLM"/>
    </source>
</evidence>
<evidence type="ECO:0000313" key="1">
    <source>
        <dbReference type="EMBL" id="UNV88532.1"/>
    </source>
</evidence>
<protein>
    <recommendedName>
        <fullName evidence="3">Transposase</fullName>
    </recommendedName>
</protein>
<dbReference type="Proteomes" id="UP000829504">
    <property type="component" value="Chromosome"/>
</dbReference>
<accession>A0ABY3YJ68</accession>
<gene>
    <name evidence="1" type="ORF">MON37_06475</name>
</gene>
<name>A0ABY3YJ68_9NEIS</name>
<keyword evidence="2" id="KW-1185">Reference proteome</keyword>
<evidence type="ECO:0000313" key="2">
    <source>
        <dbReference type="Proteomes" id="UP000829504"/>
    </source>
</evidence>
<dbReference type="EMBL" id="CP094242">
    <property type="protein sequence ID" value="UNV88532.1"/>
    <property type="molecule type" value="Genomic_DNA"/>
</dbReference>